<evidence type="ECO:0000313" key="4">
    <source>
        <dbReference type="EMBL" id="GIE11180.1"/>
    </source>
</evidence>
<name>A0A919IZA5_9ACTN</name>
<dbReference type="RefSeq" id="WP_203817727.1">
    <property type="nucleotide sequence ID" value="NZ_BAAABP010000028.1"/>
</dbReference>
<evidence type="ECO:0000256" key="2">
    <source>
        <dbReference type="RuleBase" id="RU003750"/>
    </source>
</evidence>
<evidence type="ECO:0000313" key="5">
    <source>
        <dbReference type="Proteomes" id="UP000598174"/>
    </source>
</evidence>
<feature type="transmembrane region" description="Helical" evidence="3">
    <location>
        <begin position="136"/>
        <end position="154"/>
    </location>
</feature>
<feature type="transmembrane region" description="Helical" evidence="3">
    <location>
        <begin position="20"/>
        <end position="38"/>
    </location>
</feature>
<evidence type="ECO:0008006" key="6">
    <source>
        <dbReference type="Google" id="ProtNLM"/>
    </source>
</evidence>
<dbReference type="InterPro" id="IPR000462">
    <property type="entry name" value="CDP-OH_P_trans"/>
</dbReference>
<dbReference type="InterPro" id="IPR048254">
    <property type="entry name" value="CDP_ALCOHOL_P_TRANSF_CS"/>
</dbReference>
<dbReference type="PROSITE" id="PS00379">
    <property type="entry name" value="CDP_ALCOHOL_P_TRANSF"/>
    <property type="match status" value="1"/>
</dbReference>
<feature type="transmembrane region" description="Helical" evidence="3">
    <location>
        <begin position="222"/>
        <end position="240"/>
    </location>
</feature>
<gene>
    <name evidence="4" type="ORF">Afe05nite_30200</name>
</gene>
<dbReference type="Pfam" id="PF01066">
    <property type="entry name" value="CDP-OH_P_transf"/>
    <property type="match status" value="1"/>
</dbReference>
<proteinExistence type="inferred from homology"/>
<dbReference type="GO" id="GO:0008654">
    <property type="term" value="P:phospholipid biosynthetic process"/>
    <property type="evidence" value="ECO:0007669"/>
    <property type="project" value="InterPro"/>
</dbReference>
<organism evidence="4 5">
    <name type="scientific">Paractinoplanes ferrugineus</name>
    <dbReference type="NCBI Taxonomy" id="113564"/>
    <lineage>
        <taxon>Bacteria</taxon>
        <taxon>Bacillati</taxon>
        <taxon>Actinomycetota</taxon>
        <taxon>Actinomycetes</taxon>
        <taxon>Micromonosporales</taxon>
        <taxon>Micromonosporaceae</taxon>
        <taxon>Paractinoplanes</taxon>
    </lineage>
</organism>
<feature type="transmembrane region" description="Helical" evidence="3">
    <location>
        <begin position="44"/>
        <end position="65"/>
    </location>
</feature>
<comment type="caution">
    <text evidence="4">The sequence shown here is derived from an EMBL/GenBank/DDBJ whole genome shotgun (WGS) entry which is preliminary data.</text>
</comment>
<keyword evidence="3" id="KW-1133">Transmembrane helix</keyword>
<dbReference type="EMBL" id="BOMM01000023">
    <property type="protein sequence ID" value="GIE11180.1"/>
    <property type="molecule type" value="Genomic_DNA"/>
</dbReference>
<dbReference type="Proteomes" id="UP000598174">
    <property type="component" value="Unassembled WGS sequence"/>
</dbReference>
<keyword evidence="3" id="KW-0812">Transmembrane</keyword>
<feature type="transmembrane region" description="Helical" evidence="3">
    <location>
        <begin position="246"/>
        <end position="269"/>
    </location>
</feature>
<dbReference type="Gene3D" id="1.20.120.1760">
    <property type="match status" value="1"/>
</dbReference>
<accession>A0A919IZA5</accession>
<feature type="transmembrane region" description="Helical" evidence="3">
    <location>
        <begin position="72"/>
        <end position="88"/>
    </location>
</feature>
<reference evidence="4" key="1">
    <citation type="submission" date="2021-01" db="EMBL/GenBank/DDBJ databases">
        <title>Whole genome shotgun sequence of Actinoplanes ferrugineus NBRC 15555.</title>
        <authorList>
            <person name="Komaki H."/>
            <person name="Tamura T."/>
        </authorList>
    </citation>
    <scope>NUCLEOTIDE SEQUENCE</scope>
    <source>
        <strain evidence="4">NBRC 15555</strain>
    </source>
</reference>
<dbReference type="AlphaFoldDB" id="A0A919IZA5"/>
<evidence type="ECO:0000256" key="1">
    <source>
        <dbReference type="ARBA" id="ARBA00022679"/>
    </source>
</evidence>
<keyword evidence="1 2" id="KW-0808">Transferase</keyword>
<sequence>MASRVALSEIRSRTYKQRDAWWTVWLVDPLASRLVWLVSPWRWVTPNLLTIAAFVVGLGSAAAFFQARDGGYGWLLLGALLFHLSFVLDCMDGKIARLNGTGSVFGVWLDYVFDRLRVAACAVAMFGGQYERTHDFVYVWLAGLVLFLDMFRYLNALEMGKIKTDMRANLEALQPAPPVSPVLPASSSPRLVDEAAPAEDVEFRAKFGLFVRVRNALVRQRIRPHVFSGIEFMMFVFILGPVLDRILGMTIISAALMIVFELLLIYKLWTATRAYARRMATVPAQLAMVDDEVTAGVP</sequence>
<evidence type="ECO:0000256" key="3">
    <source>
        <dbReference type="SAM" id="Phobius"/>
    </source>
</evidence>
<dbReference type="InterPro" id="IPR043130">
    <property type="entry name" value="CDP-OH_PTrfase_TM_dom"/>
</dbReference>
<keyword evidence="3" id="KW-0472">Membrane</keyword>
<dbReference type="GO" id="GO:0016780">
    <property type="term" value="F:phosphotransferase activity, for other substituted phosphate groups"/>
    <property type="evidence" value="ECO:0007669"/>
    <property type="project" value="InterPro"/>
</dbReference>
<keyword evidence="5" id="KW-1185">Reference proteome</keyword>
<dbReference type="GO" id="GO:0016020">
    <property type="term" value="C:membrane"/>
    <property type="evidence" value="ECO:0007669"/>
    <property type="project" value="InterPro"/>
</dbReference>
<comment type="similarity">
    <text evidence="2">Belongs to the CDP-alcohol phosphatidyltransferase class-I family.</text>
</comment>
<protein>
    <recommendedName>
        <fullName evidence="6">CDP-alcohol phosphatidyltransferase</fullName>
    </recommendedName>
</protein>